<dbReference type="RefSeq" id="WP_322448611.1">
    <property type="nucleotide sequence ID" value="NZ_JAXOFX010000023.1"/>
</dbReference>
<comment type="caution">
    <text evidence="1">The sequence shown here is derived from an EMBL/GenBank/DDBJ whole genome shotgun (WGS) entry which is preliminary data.</text>
</comment>
<sequence length="76" mass="8884">MAINYQCRHCGVNMGTIDHLSVHSHQLGINMLTDEERLDMVDYDQSGNIKVKSICEDCQESYQRNPDLHQYDYLIH</sequence>
<dbReference type="Pfam" id="PF10955">
    <property type="entry name" value="Fin"/>
    <property type="match status" value="1"/>
</dbReference>
<dbReference type="InterPro" id="IPR020115">
    <property type="entry name" value="Fin"/>
</dbReference>
<dbReference type="EMBL" id="JAXOFX010000023">
    <property type="protein sequence ID" value="MDZ5474327.1"/>
    <property type="molecule type" value="Genomic_DNA"/>
</dbReference>
<keyword evidence="2" id="KW-1185">Reference proteome</keyword>
<dbReference type="Proteomes" id="UP001290455">
    <property type="component" value="Unassembled WGS sequence"/>
</dbReference>
<evidence type="ECO:0000313" key="2">
    <source>
        <dbReference type="Proteomes" id="UP001290455"/>
    </source>
</evidence>
<gene>
    <name evidence="1" type="ORF">SM124_21770</name>
</gene>
<protein>
    <submittedName>
        <fullName evidence="1">Anti-sigma-F factor Fin family protein</fullName>
    </submittedName>
</protein>
<organism evidence="1 2">
    <name type="scientific">Robertmurraya mangrovi</name>
    <dbReference type="NCBI Taxonomy" id="3098077"/>
    <lineage>
        <taxon>Bacteria</taxon>
        <taxon>Bacillati</taxon>
        <taxon>Bacillota</taxon>
        <taxon>Bacilli</taxon>
        <taxon>Bacillales</taxon>
        <taxon>Bacillaceae</taxon>
        <taxon>Robertmurraya</taxon>
    </lineage>
</organism>
<accession>A0ABU5J4J6</accession>
<proteinExistence type="predicted"/>
<reference evidence="1 2" key="1">
    <citation type="submission" date="2023-11" db="EMBL/GenBank/DDBJ databases">
        <title>Bacillus jintuensis, isolated from a mudflat on the Beibu Gulf coast.</title>
        <authorList>
            <person name="Li M."/>
        </authorList>
    </citation>
    <scope>NUCLEOTIDE SEQUENCE [LARGE SCALE GENOMIC DNA]</scope>
    <source>
        <strain evidence="1 2">31A1R</strain>
    </source>
</reference>
<name>A0ABU5J4J6_9BACI</name>
<evidence type="ECO:0000313" key="1">
    <source>
        <dbReference type="EMBL" id="MDZ5474327.1"/>
    </source>
</evidence>